<comment type="caution">
    <text evidence="2">The sequence shown here is derived from an EMBL/GenBank/DDBJ whole genome shotgun (WGS) entry which is preliminary data.</text>
</comment>
<evidence type="ECO:0000313" key="3">
    <source>
        <dbReference type="Proteomes" id="UP000280819"/>
    </source>
</evidence>
<dbReference type="EMBL" id="RQZG01000001">
    <property type="protein sequence ID" value="RRD07334.1"/>
    <property type="molecule type" value="Genomic_DNA"/>
</dbReference>
<sequence length="369" mass="39844">MRFIATADWQLGMAARFLDDAARTRYQQARLDAVARIGEVTRDEQAAFVVVGGDVFESNQLHRSVLLRAFEALRAIPVPVLLVPGNHDPLDASSIYTDPTFIKGCPDHVVVARSTACLEIVPGVEVVPVPWVTKRPTSDRVAETLTGLPVAPQGVHRVLVCHGAVSSLNPDRTSASVIDEGAVSAALADGRIHFAVVGDRHSTTQVMPRMWYPGTPEVTDRLETDPGNVLLVDPVKGDVEPCHVGTWSFRVLEQELTSGGDVETLLDRLRALPGKDRTAVWLVLRGTLSVADAARLHDGLDDLGALFARLGAWERHQALAVLPDDHDFADLDLSGFAAAAVAELVQQSGSDEVARDALGLLHRLTRSVR</sequence>
<dbReference type="Gene3D" id="3.60.21.10">
    <property type="match status" value="1"/>
</dbReference>
<dbReference type="RefSeq" id="WP_124842450.1">
    <property type="nucleotide sequence ID" value="NZ_RQZG01000001.1"/>
</dbReference>
<organism evidence="2 3">
    <name type="scientific">Arachnia propionica</name>
    <dbReference type="NCBI Taxonomy" id="1750"/>
    <lineage>
        <taxon>Bacteria</taxon>
        <taxon>Bacillati</taxon>
        <taxon>Actinomycetota</taxon>
        <taxon>Actinomycetes</taxon>
        <taxon>Propionibacteriales</taxon>
        <taxon>Propionibacteriaceae</taxon>
        <taxon>Arachnia</taxon>
    </lineage>
</organism>
<dbReference type="OrthoDB" id="9773856at2"/>
<dbReference type="PANTHER" id="PTHR30337:SF0">
    <property type="entry name" value="NUCLEASE SBCCD SUBUNIT D"/>
    <property type="match status" value="1"/>
</dbReference>
<dbReference type="Pfam" id="PF00149">
    <property type="entry name" value="Metallophos"/>
    <property type="match status" value="1"/>
</dbReference>
<dbReference type="GO" id="GO:0004527">
    <property type="term" value="F:exonuclease activity"/>
    <property type="evidence" value="ECO:0007669"/>
    <property type="project" value="UniProtKB-KW"/>
</dbReference>
<dbReference type="AlphaFoldDB" id="A0A3P1TD69"/>
<proteinExistence type="predicted"/>
<protein>
    <submittedName>
        <fullName evidence="2">DNA repair exonuclease</fullName>
    </submittedName>
</protein>
<dbReference type="InterPro" id="IPR029052">
    <property type="entry name" value="Metallo-depent_PP-like"/>
</dbReference>
<accession>A0A3P1TD69</accession>
<name>A0A3P1TD69_9ACTN</name>
<dbReference type="Proteomes" id="UP000280819">
    <property type="component" value="Unassembled WGS sequence"/>
</dbReference>
<keyword evidence="2" id="KW-0540">Nuclease</keyword>
<keyword evidence="2" id="KW-0378">Hydrolase</keyword>
<feature type="domain" description="Calcineurin-like phosphoesterase" evidence="1">
    <location>
        <begin position="1"/>
        <end position="180"/>
    </location>
</feature>
<dbReference type="PIRSF" id="PIRSF033093">
    <property type="entry name" value="UCP_ML1119"/>
    <property type="match status" value="1"/>
</dbReference>
<reference evidence="2 3" key="1">
    <citation type="submission" date="2018-11" db="EMBL/GenBank/DDBJ databases">
        <title>Genomes From Bacteria Associated with the Canine Oral Cavity: a Test Case for Automated Genome-Based Taxonomic Assignment.</title>
        <authorList>
            <person name="Coil D.A."/>
            <person name="Jospin G."/>
            <person name="Darling A.E."/>
            <person name="Wallis C."/>
            <person name="Davis I.J."/>
            <person name="Harris S."/>
            <person name="Eisen J.A."/>
            <person name="Holcombe L.J."/>
            <person name="O'Flynn C."/>
        </authorList>
    </citation>
    <scope>NUCLEOTIDE SEQUENCE [LARGE SCALE GENOMIC DNA]</scope>
    <source>
        <strain evidence="2 3">OH887_COT-365</strain>
    </source>
</reference>
<gene>
    <name evidence="2" type="ORF">EII34_02280</name>
</gene>
<dbReference type="PANTHER" id="PTHR30337">
    <property type="entry name" value="COMPONENT OF ATP-DEPENDENT DSDNA EXONUCLEASE"/>
    <property type="match status" value="1"/>
</dbReference>
<dbReference type="InterPro" id="IPR004843">
    <property type="entry name" value="Calcineurin-like_PHP"/>
</dbReference>
<dbReference type="SUPFAM" id="SSF56300">
    <property type="entry name" value="Metallo-dependent phosphatases"/>
    <property type="match status" value="1"/>
</dbReference>
<keyword evidence="2" id="KW-0269">Exonuclease</keyword>
<dbReference type="InterPro" id="IPR050535">
    <property type="entry name" value="DNA_Repair-Maintenance_Comp"/>
</dbReference>
<dbReference type="InterPro" id="IPR014577">
    <property type="entry name" value="UCP033093_metalloPase"/>
</dbReference>
<evidence type="ECO:0000259" key="1">
    <source>
        <dbReference type="Pfam" id="PF00149"/>
    </source>
</evidence>
<evidence type="ECO:0000313" key="2">
    <source>
        <dbReference type="EMBL" id="RRD07334.1"/>
    </source>
</evidence>